<comment type="catalytic activity">
    <reaction evidence="5">
        <text>dUTP + H2O = dUMP + diphosphate + H(+)</text>
        <dbReference type="Rhea" id="RHEA:10248"/>
        <dbReference type="ChEBI" id="CHEBI:15377"/>
        <dbReference type="ChEBI" id="CHEBI:15378"/>
        <dbReference type="ChEBI" id="CHEBI:33019"/>
        <dbReference type="ChEBI" id="CHEBI:61555"/>
        <dbReference type="ChEBI" id="CHEBI:246422"/>
        <dbReference type="EC" id="3.6.1.23"/>
    </reaction>
</comment>
<comment type="similarity">
    <text evidence="1">Belongs to the dUTPase family.</text>
</comment>
<dbReference type="NCBIfam" id="TIGR00576">
    <property type="entry name" value="dut"/>
    <property type="match status" value="1"/>
</dbReference>
<dbReference type="RefSeq" id="WP_185905747.1">
    <property type="nucleotide sequence ID" value="NZ_JACMSE010000009.1"/>
</dbReference>
<dbReference type="PANTHER" id="PTHR11241">
    <property type="entry name" value="DEOXYURIDINE 5'-TRIPHOSPHATE NUCLEOTIDOHYDROLASE"/>
    <property type="match status" value="1"/>
</dbReference>
<evidence type="ECO:0000256" key="2">
    <source>
        <dbReference type="ARBA" id="ARBA00012379"/>
    </source>
</evidence>
<evidence type="ECO:0000256" key="5">
    <source>
        <dbReference type="ARBA" id="ARBA00047686"/>
    </source>
</evidence>
<organism evidence="7 8">
    <name type="scientific">Gordonibacter massiliensis</name>
    <name type="common">ex Traore et al. 2017</name>
    <dbReference type="NCBI Taxonomy" id="1841863"/>
    <lineage>
        <taxon>Bacteria</taxon>
        <taxon>Bacillati</taxon>
        <taxon>Actinomycetota</taxon>
        <taxon>Coriobacteriia</taxon>
        <taxon>Eggerthellales</taxon>
        <taxon>Eggerthellaceae</taxon>
        <taxon>Gordonibacter</taxon>
    </lineage>
</organism>
<evidence type="ECO:0000256" key="4">
    <source>
        <dbReference type="ARBA" id="ARBA00023080"/>
    </source>
</evidence>
<dbReference type="NCBIfam" id="NF001862">
    <property type="entry name" value="PRK00601.1"/>
    <property type="match status" value="1"/>
</dbReference>
<accession>A0A842JG64</accession>
<protein>
    <recommendedName>
        <fullName evidence="2">dUTP diphosphatase</fullName>
        <ecNumber evidence="2">3.6.1.23</ecNumber>
    </recommendedName>
</protein>
<dbReference type="InterPro" id="IPR036157">
    <property type="entry name" value="dUTPase-like_sf"/>
</dbReference>
<dbReference type="CDD" id="cd07557">
    <property type="entry name" value="trimeric_dUTPase"/>
    <property type="match status" value="1"/>
</dbReference>
<keyword evidence="4" id="KW-0546">Nucleotide metabolism</keyword>
<evidence type="ECO:0000313" key="7">
    <source>
        <dbReference type="EMBL" id="MBC2889986.1"/>
    </source>
</evidence>
<comment type="caution">
    <text evidence="7">The sequence shown here is derived from an EMBL/GenBank/DDBJ whole genome shotgun (WGS) entry which is preliminary data.</text>
</comment>
<dbReference type="Proteomes" id="UP000587396">
    <property type="component" value="Unassembled WGS sequence"/>
</dbReference>
<dbReference type="EC" id="3.6.1.23" evidence="2"/>
<keyword evidence="8" id="KW-1185">Reference proteome</keyword>
<gene>
    <name evidence="7" type="primary">dut</name>
    <name evidence="7" type="ORF">H7313_11645</name>
</gene>
<dbReference type="GO" id="GO:0006226">
    <property type="term" value="P:dUMP biosynthetic process"/>
    <property type="evidence" value="ECO:0007669"/>
    <property type="project" value="InterPro"/>
</dbReference>
<dbReference type="SUPFAM" id="SSF51283">
    <property type="entry name" value="dUTPase-like"/>
    <property type="match status" value="1"/>
</dbReference>
<dbReference type="Pfam" id="PF00692">
    <property type="entry name" value="dUTPase"/>
    <property type="match status" value="1"/>
</dbReference>
<evidence type="ECO:0000256" key="3">
    <source>
        <dbReference type="ARBA" id="ARBA00022801"/>
    </source>
</evidence>
<reference evidence="7 8" key="1">
    <citation type="submission" date="2020-08" db="EMBL/GenBank/DDBJ databases">
        <authorList>
            <person name="Liu C."/>
            <person name="Sun Q."/>
        </authorList>
    </citation>
    <scope>NUCLEOTIDE SEQUENCE [LARGE SCALE GENOMIC DNA]</scope>
    <source>
        <strain evidence="7 8">N22</strain>
    </source>
</reference>
<dbReference type="Gene3D" id="2.70.40.10">
    <property type="match status" value="1"/>
</dbReference>
<evidence type="ECO:0000259" key="6">
    <source>
        <dbReference type="Pfam" id="PF00692"/>
    </source>
</evidence>
<evidence type="ECO:0000256" key="1">
    <source>
        <dbReference type="ARBA" id="ARBA00006581"/>
    </source>
</evidence>
<dbReference type="EMBL" id="JACMSE010000009">
    <property type="protein sequence ID" value="MBC2889986.1"/>
    <property type="molecule type" value="Genomic_DNA"/>
</dbReference>
<keyword evidence="3 7" id="KW-0378">Hydrolase</keyword>
<proteinExistence type="inferred from homology"/>
<feature type="domain" description="dUTPase-like" evidence="6">
    <location>
        <begin position="13"/>
        <end position="144"/>
    </location>
</feature>
<sequence>MNELRVRLLDPLAKLPRRSTSGSAGYDLSARLERDVLIAPGETTSVGCGFALALEKGYAAFIYARSGLGIMCGVTPANCVGVVDSDYRGEVIVGLRNASSQPFMVRDGDRIAQMVIAGYETPELVLCDDLDKTQRGAGGFGSSGLR</sequence>
<dbReference type="InterPro" id="IPR008181">
    <property type="entry name" value="dUTPase"/>
</dbReference>
<name>A0A842JG64_9ACTN</name>
<dbReference type="GO" id="GO:0000287">
    <property type="term" value="F:magnesium ion binding"/>
    <property type="evidence" value="ECO:0007669"/>
    <property type="project" value="InterPro"/>
</dbReference>
<dbReference type="InterPro" id="IPR033704">
    <property type="entry name" value="dUTPase_trimeric"/>
</dbReference>
<dbReference type="PANTHER" id="PTHR11241:SF0">
    <property type="entry name" value="DEOXYURIDINE 5'-TRIPHOSPHATE NUCLEOTIDOHYDROLASE"/>
    <property type="match status" value="1"/>
</dbReference>
<dbReference type="AlphaFoldDB" id="A0A842JG64"/>
<dbReference type="InterPro" id="IPR029054">
    <property type="entry name" value="dUTPase-like"/>
</dbReference>
<dbReference type="GO" id="GO:0004170">
    <property type="term" value="F:dUTP diphosphatase activity"/>
    <property type="evidence" value="ECO:0007669"/>
    <property type="project" value="UniProtKB-EC"/>
</dbReference>
<evidence type="ECO:0000313" key="8">
    <source>
        <dbReference type="Proteomes" id="UP000587396"/>
    </source>
</evidence>
<dbReference type="GO" id="GO:0046081">
    <property type="term" value="P:dUTP catabolic process"/>
    <property type="evidence" value="ECO:0007669"/>
    <property type="project" value="InterPro"/>
</dbReference>